<dbReference type="EMBL" id="JARKIB010000020">
    <property type="protein sequence ID" value="KAJ7768319.1"/>
    <property type="molecule type" value="Genomic_DNA"/>
</dbReference>
<accession>A0AAD7JQA3</accession>
<evidence type="ECO:0000256" key="1">
    <source>
        <dbReference type="SAM" id="MobiDB-lite"/>
    </source>
</evidence>
<reference evidence="2" key="1">
    <citation type="submission" date="2023-03" db="EMBL/GenBank/DDBJ databases">
        <title>Massive genome expansion in bonnet fungi (Mycena s.s.) driven by repeated elements and novel gene families across ecological guilds.</title>
        <authorList>
            <consortium name="Lawrence Berkeley National Laboratory"/>
            <person name="Harder C.B."/>
            <person name="Miyauchi S."/>
            <person name="Viragh M."/>
            <person name="Kuo A."/>
            <person name="Thoen E."/>
            <person name="Andreopoulos B."/>
            <person name="Lu D."/>
            <person name="Skrede I."/>
            <person name="Drula E."/>
            <person name="Henrissat B."/>
            <person name="Morin E."/>
            <person name="Kohler A."/>
            <person name="Barry K."/>
            <person name="LaButti K."/>
            <person name="Morin E."/>
            <person name="Salamov A."/>
            <person name="Lipzen A."/>
            <person name="Mereny Z."/>
            <person name="Hegedus B."/>
            <person name="Baldrian P."/>
            <person name="Stursova M."/>
            <person name="Weitz H."/>
            <person name="Taylor A."/>
            <person name="Grigoriev I.V."/>
            <person name="Nagy L.G."/>
            <person name="Martin F."/>
            <person name="Kauserud H."/>
        </authorList>
    </citation>
    <scope>NUCLEOTIDE SEQUENCE</scope>
    <source>
        <strain evidence="2">CBHHK182m</strain>
    </source>
</reference>
<dbReference type="AlphaFoldDB" id="A0AAD7JQA3"/>
<evidence type="ECO:0000313" key="3">
    <source>
        <dbReference type="Proteomes" id="UP001215598"/>
    </source>
</evidence>
<sequence length="278" mass="30488">METGFKQSIVLALWSTETALKTGALPPCFPSTTNVPLDVQFSLQNQLARLSVELRDPMSYRVTAPQGWHPSQQNPLPPTFHQLGSVWNIPQTVLPPFLSRRRASNPNPEPQTNPFATGSLIEALAEPASASRHTPARPIRPRKGTHKRQSSSGSTRHPAAASRNEEAARAASVAAMRQALSVQQGPIRRTPLDTPRASVRQPLVAARQPGDVRSVVVRPQQLEAPVVPEGRVIQRGRRTAAMYPAVPVHGQGREIYQTLQPMPSRYGRGARSARDVRF</sequence>
<gene>
    <name evidence="2" type="ORF">B0H16DRAFT_1686470</name>
</gene>
<organism evidence="2 3">
    <name type="scientific">Mycena metata</name>
    <dbReference type="NCBI Taxonomy" id="1033252"/>
    <lineage>
        <taxon>Eukaryota</taxon>
        <taxon>Fungi</taxon>
        <taxon>Dikarya</taxon>
        <taxon>Basidiomycota</taxon>
        <taxon>Agaricomycotina</taxon>
        <taxon>Agaricomycetes</taxon>
        <taxon>Agaricomycetidae</taxon>
        <taxon>Agaricales</taxon>
        <taxon>Marasmiineae</taxon>
        <taxon>Mycenaceae</taxon>
        <taxon>Mycena</taxon>
    </lineage>
</organism>
<feature type="region of interest" description="Disordered" evidence="1">
    <location>
        <begin position="126"/>
        <end position="201"/>
    </location>
</feature>
<comment type="caution">
    <text evidence="2">The sequence shown here is derived from an EMBL/GenBank/DDBJ whole genome shotgun (WGS) entry which is preliminary data.</text>
</comment>
<dbReference type="Proteomes" id="UP001215598">
    <property type="component" value="Unassembled WGS sequence"/>
</dbReference>
<name>A0AAD7JQA3_9AGAR</name>
<keyword evidence="3" id="KW-1185">Reference proteome</keyword>
<proteinExistence type="predicted"/>
<protein>
    <submittedName>
        <fullName evidence="2">Uncharacterized protein</fullName>
    </submittedName>
</protein>
<feature type="compositionally biased region" description="Basic residues" evidence="1">
    <location>
        <begin position="139"/>
        <end position="149"/>
    </location>
</feature>
<evidence type="ECO:0000313" key="2">
    <source>
        <dbReference type="EMBL" id="KAJ7768319.1"/>
    </source>
</evidence>